<protein>
    <submittedName>
        <fullName evidence="3">Uncharacterized protein</fullName>
    </submittedName>
</protein>
<sequence length="133" mass="14612">MVHVNVKNKKNASVQLNYIIHIEEIKPWPPSQSLSHVATTVPCIAAPPIYLPSSSASVAATIGELGNQLRRSGSSVLRKAYTSDDELDELKSPLASIFPELMPCSSSSPAAWKLKEGQNPVRYDLLREIWKNS</sequence>
<dbReference type="PANTHER" id="PTHR31344">
    <property type="entry name" value="NUCLEAR PORE COMPLEX PROTEIN NUP205"/>
    <property type="match status" value="1"/>
</dbReference>
<evidence type="ECO:0000313" key="1">
    <source>
        <dbReference type="EMBL" id="CAL1382619.1"/>
    </source>
</evidence>
<dbReference type="EMBL" id="OZ034819">
    <property type="protein sequence ID" value="CAL1395803.1"/>
    <property type="molecule type" value="Genomic_DNA"/>
</dbReference>
<name>A0AAV2FDD4_9ROSI</name>
<organism evidence="3 4">
    <name type="scientific">Linum trigynum</name>
    <dbReference type="NCBI Taxonomy" id="586398"/>
    <lineage>
        <taxon>Eukaryota</taxon>
        <taxon>Viridiplantae</taxon>
        <taxon>Streptophyta</taxon>
        <taxon>Embryophyta</taxon>
        <taxon>Tracheophyta</taxon>
        <taxon>Spermatophyta</taxon>
        <taxon>Magnoliopsida</taxon>
        <taxon>eudicotyledons</taxon>
        <taxon>Gunneridae</taxon>
        <taxon>Pentapetalae</taxon>
        <taxon>rosids</taxon>
        <taxon>fabids</taxon>
        <taxon>Malpighiales</taxon>
        <taxon>Linaceae</taxon>
        <taxon>Linum</taxon>
    </lineage>
</organism>
<dbReference type="InterPro" id="IPR021827">
    <property type="entry name" value="Nup186/Nup192/Nup205"/>
</dbReference>
<dbReference type="AlphaFoldDB" id="A0AAV2FDD4"/>
<dbReference type="Proteomes" id="UP001497516">
    <property type="component" value="Chromosome 6"/>
</dbReference>
<accession>A0AAV2FDD4</accession>
<keyword evidence="4" id="KW-1185">Reference proteome</keyword>
<dbReference type="GO" id="GO:0005643">
    <property type="term" value="C:nuclear pore"/>
    <property type="evidence" value="ECO:0007669"/>
    <property type="project" value="InterPro"/>
</dbReference>
<dbReference type="PANTHER" id="PTHR31344:SF15">
    <property type="entry name" value="EEIG1_EHBP1 PROTEIN AMINO-TERMINAL DOMAIN PROTEIN"/>
    <property type="match status" value="1"/>
</dbReference>
<dbReference type="EMBL" id="OZ034817">
    <property type="protein sequence ID" value="CAL1382619.1"/>
    <property type="molecule type" value="Genomic_DNA"/>
</dbReference>
<gene>
    <name evidence="1" type="ORF">LTRI10_LOCUS23936</name>
    <name evidence="2" type="ORF">LTRI10_LOCUS35457</name>
    <name evidence="3" type="ORF">LTRI10_LOCUS36207</name>
</gene>
<evidence type="ECO:0000313" key="2">
    <source>
        <dbReference type="EMBL" id="CAL1394994.1"/>
    </source>
</evidence>
<reference evidence="3 4" key="1">
    <citation type="submission" date="2024-04" db="EMBL/GenBank/DDBJ databases">
        <authorList>
            <person name="Fracassetti M."/>
        </authorList>
    </citation>
    <scope>NUCLEOTIDE SEQUENCE [LARGE SCALE GENOMIC DNA]</scope>
</reference>
<dbReference type="Proteomes" id="UP001497516">
    <property type="component" value="Chromosome 4"/>
</dbReference>
<proteinExistence type="predicted"/>
<dbReference type="EMBL" id="OZ034819">
    <property type="protein sequence ID" value="CAL1394994.1"/>
    <property type="molecule type" value="Genomic_DNA"/>
</dbReference>
<evidence type="ECO:0000313" key="4">
    <source>
        <dbReference type="Proteomes" id="UP001497516"/>
    </source>
</evidence>
<evidence type="ECO:0000313" key="3">
    <source>
        <dbReference type="EMBL" id="CAL1395803.1"/>
    </source>
</evidence>